<proteinExistence type="predicted"/>
<reference evidence="3" key="1">
    <citation type="submission" date="2016-10" db="EMBL/GenBank/DDBJ databases">
        <authorList>
            <person name="Varghese N."/>
            <person name="Submissions S."/>
        </authorList>
    </citation>
    <scope>NUCLEOTIDE SEQUENCE [LARGE SCALE GENOMIC DNA]</scope>
    <source>
        <strain evidence="3">BP1-148</strain>
    </source>
</reference>
<evidence type="ECO:0008006" key="4">
    <source>
        <dbReference type="Google" id="ProtNLM"/>
    </source>
</evidence>
<sequence length="163" mass="18604">MPLNKIVAIIVCIFCIQTMNAQTTLSINFLKSAKWMIIKEGVEEGTKDTTVISFDNKKMYTSTHYHFFHPIRKEVVDKTLKIDHAYYLSDVILGNYDATKVGKATNGKYITFHNVTSKYEDPNGYSTFEITRSSNSEIVLTLCSFTPGEFDQVGRELILKKKQ</sequence>
<keyword evidence="1" id="KW-0732">Signal</keyword>
<feature type="chain" id="PRO_5011489399" description="Lipocalin-like domain-containing protein" evidence="1">
    <location>
        <begin position="22"/>
        <end position="163"/>
    </location>
</feature>
<organism evidence="2 3">
    <name type="scientific">Prevotella communis</name>
    <dbReference type="NCBI Taxonomy" id="2913614"/>
    <lineage>
        <taxon>Bacteria</taxon>
        <taxon>Pseudomonadati</taxon>
        <taxon>Bacteroidota</taxon>
        <taxon>Bacteroidia</taxon>
        <taxon>Bacteroidales</taxon>
        <taxon>Prevotellaceae</taxon>
        <taxon>Prevotella</taxon>
    </lineage>
</organism>
<evidence type="ECO:0000313" key="3">
    <source>
        <dbReference type="Proteomes" id="UP000198779"/>
    </source>
</evidence>
<evidence type="ECO:0000313" key="2">
    <source>
        <dbReference type="EMBL" id="SDG14418.1"/>
    </source>
</evidence>
<feature type="signal peptide" evidence="1">
    <location>
        <begin position="1"/>
        <end position="21"/>
    </location>
</feature>
<evidence type="ECO:0000256" key="1">
    <source>
        <dbReference type="SAM" id="SignalP"/>
    </source>
</evidence>
<dbReference type="AlphaFoldDB" id="A0A1G7RUJ9"/>
<protein>
    <recommendedName>
        <fullName evidence="4">Lipocalin-like domain-containing protein</fullName>
    </recommendedName>
</protein>
<gene>
    <name evidence="2" type="ORF">SAMN04487901_101101</name>
</gene>
<accession>A0A1G7RUJ9</accession>
<name>A0A1G7RUJ9_9BACT</name>
<dbReference type="EMBL" id="FNCQ01000001">
    <property type="protein sequence ID" value="SDG14418.1"/>
    <property type="molecule type" value="Genomic_DNA"/>
</dbReference>
<dbReference type="Proteomes" id="UP000198779">
    <property type="component" value="Unassembled WGS sequence"/>
</dbReference>
<keyword evidence="3" id="KW-1185">Reference proteome</keyword>